<feature type="transmembrane region" description="Helical" evidence="3">
    <location>
        <begin position="942"/>
        <end position="962"/>
    </location>
</feature>
<feature type="transmembrane region" description="Helical" evidence="3">
    <location>
        <begin position="968"/>
        <end position="989"/>
    </location>
</feature>
<comment type="caution">
    <text evidence="4">The sequence shown here is derived from an EMBL/GenBank/DDBJ whole genome shotgun (WGS) entry which is preliminary data.</text>
</comment>
<feature type="region of interest" description="Disordered" evidence="2">
    <location>
        <begin position="1"/>
        <end position="20"/>
    </location>
</feature>
<keyword evidence="3" id="KW-0812">Transmembrane</keyword>
<dbReference type="Pfam" id="PF00873">
    <property type="entry name" value="ACR_tran"/>
    <property type="match status" value="1"/>
</dbReference>
<dbReference type="PANTHER" id="PTHR32063">
    <property type="match status" value="1"/>
</dbReference>
<feature type="transmembrane region" description="Helical" evidence="3">
    <location>
        <begin position="1044"/>
        <end position="1067"/>
    </location>
</feature>
<dbReference type="EMBL" id="NFZT01000007">
    <property type="protein sequence ID" value="OWV31924.1"/>
    <property type="molecule type" value="Genomic_DNA"/>
</dbReference>
<evidence type="ECO:0000256" key="2">
    <source>
        <dbReference type="SAM" id="MobiDB-lite"/>
    </source>
</evidence>
<dbReference type="Proteomes" id="UP000198462">
    <property type="component" value="Unassembled WGS sequence"/>
</dbReference>
<dbReference type="GO" id="GO:0042910">
    <property type="term" value="F:xenobiotic transmembrane transporter activity"/>
    <property type="evidence" value="ECO:0007669"/>
    <property type="project" value="TreeGrafter"/>
</dbReference>
<gene>
    <name evidence="4" type="ORF">B5C34_15630</name>
</gene>
<proteinExistence type="predicted"/>
<keyword evidence="1" id="KW-0175">Coiled coil</keyword>
<dbReference type="InterPro" id="IPR027463">
    <property type="entry name" value="AcrB_DN_DC_subdom"/>
</dbReference>
<evidence type="ECO:0000256" key="3">
    <source>
        <dbReference type="SAM" id="Phobius"/>
    </source>
</evidence>
<sequence length="1079" mass="115153">MSGSPSEGTGPDQGEDAGGSEDVSGAARFFFLKTTFALLLVALLIVGGFFSYGLLVKESLPDLEIPQAIVTTQWPGADPATIEEQVTQEIEDELTTLPRLKALNSASFDSYSIISVEFEASADAAASVQELRAAVADAEANLPDEAEAPTIEQVSVENRPILTLSLYGDADIAVLSDLGENLQDRLERVSGVNEVELSGARDEIVQVLLEPERLLALGLSPARVSAAIQRANLEQPFGEIESEQLGAIVRLEGQFRTVADLESLPVARFGEGATGRAVLLGEVATVRRQLENEESRAFYSTEGEEFRRSIDLSIKKVPGGDTIAVIGNVLSEMEDAAAMGSWPQGVSYDVIQDDADEIGESLTNVLVNGLQAMAAVFLILFLVLSWREGLLAGLSIPVTFFGVLIVILLFGYSLNELVIIGMVLALGLLVDVFILMMEGLHEDIYQRGKSFGQAALGTVKKYAVPAFAGQLTTVLALVPLMAIGGVSGKFIRVLPVTTITCLVLAYAIALLATVPLSRYLLGRAAEKDHSGEGKSRSDKLAESWAERLRTWLSEKVLASRKRAWAWVGGALGAFVLSLLAVSQVPLVLYPPTDGETLGINIELPPETQLESAQEVADEVGAMLRQKPYFESVVMLAGRKSPFASTSPADTLQPSESENFVGFSAVFVDRGDRDEPSYVLADQLRKELGTYLDENVAGASLLVVSESQGPPTGDPIEIELTGPNMDELQDLSEQVQDYLSGVEGVVDVRDNLGSVKREIALRPDREALDFYGLTQEDLAAQIRFGLANDKIGEFSTVGPEDDLDIRMGTNWPSHAGEAGAPRRIEELSQIRAFTPDGGSVSVLSLLRPVQSQAPIAISHVDGQRALTVLAKNEGRPVTEIVEGVTPELEQMAQGWPAGYEFRIAGEAEETAETFGSAGIALAVALVMVFGVLVIVFDSFPQAFILLTTMPLALIGTFLGFFLFGMSLSFFAMIGVISLIGIVANNGIVMVDNMNGRLAGGCGIDEAAALGASERLRPILTTSVTTLVGLVPLALGNPMYAPLCLAIIFGLLSSTVLSLVVVPALYLLLTRKNRESASSLG</sequence>
<dbReference type="GO" id="GO:0005886">
    <property type="term" value="C:plasma membrane"/>
    <property type="evidence" value="ECO:0007669"/>
    <property type="project" value="TreeGrafter"/>
</dbReference>
<dbReference type="Gene3D" id="3.30.70.1430">
    <property type="entry name" value="Multidrug efflux transporter AcrB pore domain"/>
    <property type="match status" value="2"/>
</dbReference>
<feature type="transmembrane region" description="Helical" evidence="3">
    <location>
        <begin position="1017"/>
        <end position="1038"/>
    </location>
</feature>
<dbReference type="SUPFAM" id="SSF82693">
    <property type="entry name" value="Multidrug efflux transporter AcrB pore domain, PN1, PN2, PC1 and PC2 subdomains"/>
    <property type="match status" value="2"/>
</dbReference>
<protein>
    <recommendedName>
        <fullName evidence="6">Acriflavin resistance protein</fullName>
    </recommendedName>
</protein>
<dbReference type="AlphaFoldDB" id="A0A219B144"/>
<evidence type="ECO:0000313" key="4">
    <source>
        <dbReference type="EMBL" id="OWV31924.1"/>
    </source>
</evidence>
<dbReference type="PRINTS" id="PR00702">
    <property type="entry name" value="ACRIFLAVINRP"/>
</dbReference>
<organism evidence="4 5">
    <name type="scientific">Pacificimonas flava</name>
    <dbReference type="NCBI Taxonomy" id="1234595"/>
    <lineage>
        <taxon>Bacteria</taxon>
        <taxon>Pseudomonadati</taxon>
        <taxon>Pseudomonadota</taxon>
        <taxon>Alphaproteobacteria</taxon>
        <taxon>Sphingomonadales</taxon>
        <taxon>Sphingosinicellaceae</taxon>
        <taxon>Pacificimonas</taxon>
    </lineage>
</organism>
<evidence type="ECO:0008006" key="6">
    <source>
        <dbReference type="Google" id="ProtNLM"/>
    </source>
</evidence>
<dbReference type="Gene3D" id="3.30.70.1440">
    <property type="entry name" value="Multidrug efflux transporter AcrB pore domain"/>
    <property type="match status" value="1"/>
</dbReference>
<dbReference type="SUPFAM" id="SSF82866">
    <property type="entry name" value="Multidrug efflux transporter AcrB transmembrane domain"/>
    <property type="match status" value="2"/>
</dbReference>
<feature type="transmembrane region" description="Helical" evidence="3">
    <location>
        <begin position="391"/>
        <end position="412"/>
    </location>
</feature>
<feature type="transmembrane region" description="Helical" evidence="3">
    <location>
        <begin position="418"/>
        <end position="441"/>
    </location>
</feature>
<feature type="transmembrane region" description="Helical" evidence="3">
    <location>
        <begin position="365"/>
        <end position="384"/>
    </location>
</feature>
<dbReference type="Gene3D" id="3.30.2090.10">
    <property type="entry name" value="Multidrug efflux transporter AcrB TolC docking domain, DN and DC subdomains"/>
    <property type="match status" value="2"/>
</dbReference>
<accession>A0A219B144</accession>
<feature type="transmembrane region" description="Helical" evidence="3">
    <location>
        <begin position="490"/>
        <end position="514"/>
    </location>
</feature>
<feature type="transmembrane region" description="Helical" evidence="3">
    <location>
        <begin position="36"/>
        <end position="55"/>
    </location>
</feature>
<feature type="coiled-coil region" evidence="1">
    <location>
        <begin position="121"/>
        <end position="148"/>
    </location>
</feature>
<dbReference type="RefSeq" id="WP_088713718.1">
    <property type="nucleotide sequence ID" value="NZ_NFZT01000007.1"/>
</dbReference>
<evidence type="ECO:0000256" key="1">
    <source>
        <dbReference type="SAM" id="Coils"/>
    </source>
</evidence>
<dbReference type="Gene3D" id="1.20.1640.10">
    <property type="entry name" value="Multidrug efflux transporter AcrB transmembrane domain"/>
    <property type="match status" value="2"/>
</dbReference>
<keyword evidence="3" id="KW-1133">Transmembrane helix</keyword>
<name>A0A219B144_9SPHN</name>
<dbReference type="Gene3D" id="3.30.70.1320">
    <property type="entry name" value="Multidrug efflux transporter AcrB pore domain like"/>
    <property type="match status" value="1"/>
</dbReference>
<dbReference type="OrthoDB" id="9806532at2"/>
<dbReference type="InterPro" id="IPR001036">
    <property type="entry name" value="Acrflvin-R"/>
</dbReference>
<feature type="transmembrane region" description="Helical" evidence="3">
    <location>
        <begin position="913"/>
        <end position="935"/>
    </location>
</feature>
<feature type="transmembrane region" description="Helical" evidence="3">
    <location>
        <begin position="462"/>
        <end position="484"/>
    </location>
</feature>
<dbReference type="PANTHER" id="PTHR32063:SF0">
    <property type="entry name" value="SWARMING MOTILITY PROTEIN SWRC"/>
    <property type="match status" value="1"/>
</dbReference>
<keyword evidence="5" id="KW-1185">Reference proteome</keyword>
<reference evidence="5" key="1">
    <citation type="submission" date="2017-05" db="EMBL/GenBank/DDBJ databases">
        <authorList>
            <person name="Lin X."/>
        </authorList>
    </citation>
    <scope>NUCLEOTIDE SEQUENCE [LARGE SCALE GENOMIC DNA]</scope>
    <source>
        <strain evidence="5">JLT2012</strain>
    </source>
</reference>
<keyword evidence="3" id="KW-0472">Membrane</keyword>
<evidence type="ECO:0000313" key="5">
    <source>
        <dbReference type="Proteomes" id="UP000198462"/>
    </source>
</evidence>
<dbReference type="SUPFAM" id="SSF82714">
    <property type="entry name" value="Multidrug efflux transporter AcrB TolC docking domain, DN and DC subdomains"/>
    <property type="match status" value="1"/>
</dbReference>